<feature type="chain" id="PRO_5004025641" description="Secreted protein" evidence="1">
    <location>
        <begin position="20"/>
        <end position="192"/>
    </location>
</feature>
<evidence type="ECO:0000313" key="2">
    <source>
        <dbReference type="EMBL" id="EMD64167.1"/>
    </source>
</evidence>
<evidence type="ECO:0008006" key="4">
    <source>
        <dbReference type="Google" id="ProtNLM"/>
    </source>
</evidence>
<keyword evidence="3" id="KW-1185">Reference proteome</keyword>
<dbReference type="AlphaFoldDB" id="M2T5A0"/>
<dbReference type="EMBL" id="KB445643">
    <property type="protein sequence ID" value="EMD64167.1"/>
    <property type="molecule type" value="Genomic_DNA"/>
</dbReference>
<evidence type="ECO:0000256" key="1">
    <source>
        <dbReference type="SAM" id="SignalP"/>
    </source>
</evidence>
<gene>
    <name evidence="2" type="ORF">COCSADRAFT_322034</name>
</gene>
<reference evidence="2 3" key="1">
    <citation type="journal article" date="2012" name="PLoS Pathog.">
        <title>Diverse lifestyles and strategies of plant pathogenesis encoded in the genomes of eighteen Dothideomycetes fungi.</title>
        <authorList>
            <person name="Ohm R.A."/>
            <person name="Feau N."/>
            <person name="Henrissat B."/>
            <person name="Schoch C.L."/>
            <person name="Horwitz B.A."/>
            <person name="Barry K.W."/>
            <person name="Condon B.J."/>
            <person name="Copeland A.C."/>
            <person name="Dhillon B."/>
            <person name="Glaser F."/>
            <person name="Hesse C.N."/>
            <person name="Kosti I."/>
            <person name="LaButti K."/>
            <person name="Lindquist E.A."/>
            <person name="Lucas S."/>
            <person name="Salamov A.A."/>
            <person name="Bradshaw R.E."/>
            <person name="Ciuffetti L."/>
            <person name="Hamelin R.C."/>
            <person name="Kema G.H.J."/>
            <person name="Lawrence C."/>
            <person name="Scott J.A."/>
            <person name="Spatafora J.W."/>
            <person name="Turgeon B.G."/>
            <person name="de Wit P.J.G.M."/>
            <person name="Zhong S."/>
            <person name="Goodwin S.B."/>
            <person name="Grigoriev I.V."/>
        </authorList>
    </citation>
    <scope>NUCLEOTIDE SEQUENCE [LARGE SCALE GENOMIC DNA]</scope>
    <source>
        <strain evidence="3">ND90Pr / ATCC 201652</strain>
    </source>
</reference>
<dbReference type="Proteomes" id="UP000016934">
    <property type="component" value="Unassembled WGS sequence"/>
</dbReference>
<name>M2T5A0_COCSN</name>
<feature type="signal peptide" evidence="1">
    <location>
        <begin position="1"/>
        <end position="19"/>
    </location>
</feature>
<reference evidence="3" key="2">
    <citation type="journal article" date="2013" name="PLoS Genet.">
        <title>Comparative genome structure, secondary metabolite, and effector coding capacity across Cochliobolus pathogens.</title>
        <authorList>
            <person name="Condon B.J."/>
            <person name="Leng Y."/>
            <person name="Wu D."/>
            <person name="Bushley K.E."/>
            <person name="Ohm R.A."/>
            <person name="Otillar R."/>
            <person name="Martin J."/>
            <person name="Schackwitz W."/>
            <person name="Grimwood J."/>
            <person name="MohdZainudin N."/>
            <person name="Xue C."/>
            <person name="Wang R."/>
            <person name="Manning V.A."/>
            <person name="Dhillon B."/>
            <person name="Tu Z.J."/>
            <person name="Steffenson B.J."/>
            <person name="Salamov A."/>
            <person name="Sun H."/>
            <person name="Lowry S."/>
            <person name="LaButti K."/>
            <person name="Han J."/>
            <person name="Copeland A."/>
            <person name="Lindquist E."/>
            <person name="Barry K."/>
            <person name="Schmutz J."/>
            <person name="Baker S.E."/>
            <person name="Ciuffetti L.M."/>
            <person name="Grigoriev I.V."/>
            <person name="Zhong S."/>
            <person name="Turgeon B.G."/>
        </authorList>
    </citation>
    <scope>NUCLEOTIDE SEQUENCE [LARGE SCALE GENOMIC DNA]</scope>
    <source>
        <strain evidence="3">ND90Pr / ATCC 201652</strain>
    </source>
</reference>
<keyword evidence="1" id="KW-0732">Signal</keyword>
<sequence length="192" mass="21666">MKCRFFFSSFLPFIPTGLGTFGDSSRCFFRGEGRVSFPEGEFLSARKGIAVRHHNARYIPPIVLFCFPPMACPFFFSFFTISIVQSLLSLSFWENRKIDMRSVALISHNHYLLTQSHYGYCNLSYVMYLPHAINGQSIVTCLCVSTCVCVRVCAKDGEEMLGMRSTLRLMLEGHRIGPSPPSPPCLIIELNA</sequence>
<dbReference type="RefSeq" id="XP_007700034.1">
    <property type="nucleotide sequence ID" value="XM_007701844.1"/>
</dbReference>
<dbReference type="GeneID" id="19136678"/>
<dbReference type="HOGENOM" id="CLU_1415037_0_0_1"/>
<proteinExistence type="predicted"/>
<protein>
    <recommendedName>
        <fullName evidence="4">Secreted protein</fullName>
    </recommendedName>
</protein>
<organism evidence="2 3">
    <name type="scientific">Cochliobolus sativus (strain ND90Pr / ATCC 201652)</name>
    <name type="common">Common root rot and spot blotch fungus</name>
    <name type="synonym">Bipolaris sorokiniana</name>
    <dbReference type="NCBI Taxonomy" id="665912"/>
    <lineage>
        <taxon>Eukaryota</taxon>
        <taxon>Fungi</taxon>
        <taxon>Dikarya</taxon>
        <taxon>Ascomycota</taxon>
        <taxon>Pezizomycotina</taxon>
        <taxon>Dothideomycetes</taxon>
        <taxon>Pleosporomycetidae</taxon>
        <taxon>Pleosporales</taxon>
        <taxon>Pleosporineae</taxon>
        <taxon>Pleosporaceae</taxon>
        <taxon>Bipolaris</taxon>
    </lineage>
</organism>
<evidence type="ECO:0000313" key="3">
    <source>
        <dbReference type="Proteomes" id="UP000016934"/>
    </source>
</evidence>
<accession>M2T5A0</accession>
<dbReference type="KEGG" id="bsc:COCSADRAFT_322034"/>